<sequence length="114" mass="12399">MANRASKMLMMAQQFQTVSNKAEFKRRGQKISSRACHILRMEQQSQTVSNNPELERSVIKNQSRSSNSGLENLSAGKLEDIAAISSDASLTSFGVLLNDCINDETFVAKGGTSG</sequence>
<dbReference type="EMBL" id="CAACVG010010159">
    <property type="protein sequence ID" value="VEN55154.1"/>
    <property type="molecule type" value="Genomic_DNA"/>
</dbReference>
<gene>
    <name evidence="2" type="ORF">CALMAC_LOCUS14415</name>
</gene>
<protein>
    <submittedName>
        <fullName evidence="2">Uncharacterized protein</fullName>
    </submittedName>
</protein>
<proteinExistence type="predicted"/>
<feature type="compositionally biased region" description="Polar residues" evidence="1">
    <location>
        <begin position="43"/>
        <end position="52"/>
    </location>
</feature>
<accession>A0A653D4P7</accession>
<feature type="compositionally biased region" description="Polar residues" evidence="1">
    <location>
        <begin position="59"/>
        <end position="71"/>
    </location>
</feature>
<name>A0A653D4P7_CALMS</name>
<dbReference type="Proteomes" id="UP000410492">
    <property type="component" value="Unassembled WGS sequence"/>
</dbReference>
<feature type="region of interest" description="Disordered" evidence="1">
    <location>
        <begin position="43"/>
        <end position="71"/>
    </location>
</feature>
<evidence type="ECO:0000313" key="3">
    <source>
        <dbReference type="Proteomes" id="UP000410492"/>
    </source>
</evidence>
<evidence type="ECO:0000313" key="2">
    <source>
        <dbReference type="EMBL" id="VEN55154.1"/>
    </source>
</evidence>
<organism evidence="2 3">
    <name type="scientific">Callosobruchus maculatus</name>
    <name type="common">Southern cowpea weevil</name>
    <name type="synonym">Pulse bruchid</name>
    <dbReference type="NCBI Taxonomy" id="64391"/>
    <lineage>
        <taxon>Eukaryota</taxon>
        <taxon>Metazoa</taxon>
        <taxon>Ecdysozoa</taxon>
        <taxon>Arthropoda</taxon>
        <taxon>Hexapoda</taxon>
        <taxon>Insecta</taxon>
        <taxon>Pterygota</taxon>
        <taxon>Neoptera</taxon>
        <taxon>Endopterygota</taxon>
        <taxon>Coleoptera</taxon>
        <taxon>Polyphaga</taxon>
        <taxon>Cucujiformia</taxon>
        <taxon>Chrysomeloidea</taxon>
        <taxon>Chrysomelidae</taxon>
        <taxon>Bruchinae</taxon>
        <taxon>Bruchini</taxon>
        <taxon>Callosobruchus</taxon>
    </lineage>
</organism>
<evidence type="ECO:0000256" key="1">
    <source>
        <dbReference type="SAM" id="MobiDB-lite"/>
    </source>
</evidence>
<reference evidence="2 3" key="1">
    <citation type="submission" date="2019-01" db="EMBL/GenBank/DDBJ databases">
        <authorList>
            <person name="Sayadi A."/>
        </authorList>
    </citation>
    <scope>NUCLEOTIDE SEQUENCE [LARGE SCALE GENOMIC DNA]</scope>
</reference>
<keyword evidence="3" id="KW-1185">Reference proteome</keyword>
<dbReference type="OrthoDB" id="10385035at2759"/>
<dbReference type="AlphaFoldDB" id="A0A653D4P7"/>